<gene>
    <name evidence="3" type="ORF">H9758_06260</name>
</gene>
<evidence type="ECO:0000313" key="3">
    <source>
        <dbReference type="EMBL" id="HJC34184.1"/>
    </source>
</evidence>
<evidence type="ECO:0000256" key="1">
    <source>
        <dbReference type="ARBA" id="ARBA00023125"/>
    </source>
</evidence>
<dbReference type="SUPFAM" id="SSF47413">
    <property type="entry name" value="lambda repressor-like DNA-binding domains"/>
    <property type="match status" value="1"/>
</dbReference>
<evidence type="ECO:0000259" key="2">
    <source>
        <dbReference type="PROSITE" id="PS50943"/>
    </source>
</evidence>
<dbReference type="SMART" id="SM00530">
    <property type="entry name" value="HTH_XRE"/>
    <property type="match status" value="1"/>
</dbReference>
<dbReference type="InterPro" id="IPR011990">
    <property type="entry name" value="TPR-like_helical_dom_sf"/>
</dbReference>
<dbReference type="PROSITE" id="PS50943">
    <property type="entry name" value="HTH_CROC1"/>
    <property type="match status" value="1"/>
</dbReference>
<evidence type="ECO:0000313" key="4">
    <source>
        <dbReference type="Proteomes" id="UP000823890"/>
    </source>
</evidence>
<organism evidence="3 4">
    <name type="scientific">Candidatus Mediterraneibacter faecipullorum</name>
    <dbReference type="NCBI Taxonomy" id="2838670"/>
    <lineage>
        <taxon>Bacteria</taxon>
        <taxon>Bacillati</taxon>
        <taxon>Bacillota</taxon>
        <taxon>Clostridia</taxon>
        <taxon>Lachnospirales</taxon>
        <taxon>Lachnospiraceae</taxon>
        <taxon>Mediterraneibacter</taxon>
    </lineage>
</organism>
<dbReference type="SUPFAM" id="SSF48452">
    <property type="entry name" value="TPR-like"/>
    <property type="match status" value="1"/>
</dbReference>
<dbReference type="Pfam" id="PF01381">
    <property type="entry name" value="HTH_3"/>
    <property type="match status" value="1"/>
</dbReference>
<dbReference type="GO" id="GO:0003677">
    <property type="term" value="F:DNA binding"/>
    <property type="evidence" value="ECO:0007669"/>
    <property type="project" value="UniProtKB-KW"/>
</dbReference>
<accession>A0A9D2STV7</accession>
<dbReference type="Gene3D" id="1.10.260.40">
    <property type="entry name" value="lambda repressor-like DNA-binding domains"/>
    <property type="match status" value="1"/>
</dbReference>
<dbReference type="InterPro" id="IPR010982">
    <property type="entry name" value="Lambda_DNA-bd_dom_sf"/>
</dbReference>
<dbReference type="InterPro" id="IPR001387">
    <property type="entry name" value="Cro/C1-type_HTH"/>
</dbReference>
<protein>
    <submittedName>
        <fullName evidence="3">Helix-turn-helix domain-containing protein</fullName>
    </submittedName>
</protein>
<reference evidence="3" key="2">
    <citation type="submission" date="2021-04" db="EMBL/GenBank/DDBJ databases">
        <authorList>
            <person name="Gilroy R."/>
        </authorList>
    </citation>
    <scope>NUCLEOTIDE SEQUENCE</scope>
    <source>
        <strain evidence="3">ChiW19-954</strain>
    </source>
</reference>
<comment type="caution">
    <text evidence="3">The sequence shown here is derived from an EMBL/GenBank/DDBJ whole genome shotgun (WGS) entry which is preliminary data.</text>
</comment>
<name>A0A9D2STV7_9FIRM</name>
<dbReference type="EMBL" id="DWWO01000079">
    <property type="protein sequence ID" value="HJC34184.1"/>
    <property type="molecule type" value="Genomic_DNA"/>
</dbReference>
<reference evidence="3" key="1">
    <citation type="journal article" date="2021" name="PeerJ">
        <title>Extensive microbial diversity within the chicken gut microbiome revealed by metagenomics and culture.</title>
        <authorList>
            <person name="Gilroy R."/>
            <person name="Ravi A."/>
            <person name="Getino M."/>
            <person name="Pursley I."/>
            <person name="Horton D.L."/>
            <person name="Alikhan N.F."/>
            <person name="Baker D."/>
            <person name="Gharbi K."/>
            <person name="Hall N."/>
            <person name="Watson M."/>
            <person name="Adriaenssens E.M."/>
            <person name="Foster-Nyarko E."/>
            <person name="Jarju S."/>
            <person name="Secka A."/>
            <person name="Antonio M."/>
            <person name="Oren A."/>
            <person name="Chaudhuri R.R."/>
            <person name="La Ragione R."/>
            <person name="Hildebrand F."/>
            <person name="Pallen M.J."/>
        </authorList>
    </citation>
    <scope>NUCLEOTIDE SEQUENCE</scope>
    <source>
        <strain evidence="3">ChiW19-954</strain>
    </source>
</reference>
<dbReference type="AlphaFoldDB" id="A0A9D2STV7"/>
<dbReference type="CDD" id="cd00093">
    <property type="entry name" value="HTH_XRE"/>
    <property type="match status" value="1"/>
</dbReference>
<dbReference type="PANTHER" id="PTHR46558:SF11">
    <property type="entry name" value="HTH-TYPE TRANSCRIPTIONAL REGULATOR XRE"/>
    <property type="match status" value="1"/>
</dbReference>
<dbReference type="Proteomes" id="UP000823890">
    <property type="component" value="Unassembled WGS sequence"/>
</dbReference>
<sequence length="358" mass="41178">MPVSEVIRRKRKELGLTQEQMAQRLGVSAPAVNKWERGSSYPDITILPALARLLNTDINTLLCFQEELSDEEIAQICNEIAKIMEEKGPEAAVDAAEQKVREYPNCGKLIHMMASMVQGLMMMSGGWSTDREKYEEKIYSWYERVTECSGDEQVKNAAAYMLASEYIKKKEYEKARKMIDSLPKQQADKRILNARLLLVQEKHDEAAVLLERKLTDVLNDLSIVLSMLMNIAFEEGDMKRAEKIASAGEQTALLYDQWGYSPLLLPMDLALKEKDVEKSIGYIRETLRMLTERQHMSESAFYWHIYGKETFGRKYDEAMETYAEKILPGLLAEMKTGKDYAFLQGNEEFEELIRAYDK</sequence>
<keyword evidence="1" id="KW-0238">DNA-binding</keyword>
<feature type="domain" description="HTH cro/C1-type" evidence="2">
    <location>
        <begin position="7"/>
        <end position="61"/>
    </location>
</feature>
<dbReference type="PANTHER" id="PTHR46558">
    <property type="entry name" value="TRACRIPTIONAL REGULATORY PROTEIN-RELATED-RELATED"/>
    <property type="match status" value="1"/>
</dbReference>
<proteinExistence type="predicted"/>